<keyword evidence="8 10" id="KW-1208">Phospholipid metabolism</keyword>
<keyword evidence="4 10" id="KW-0808">Transferase</keyword>
<dbReference type="GO" id="GO:0005739">
    <property type="term" value="C:mitochondrion"/>
    <property type="evidence" value="ECO:0007669"/>
    <property type="project" value="UniProtKB-SubCell"/>
</dbReference>
<evidence type="ECO:0000313" key="12">
    <source>
        <dbReference type="EMBL" id="RUP51789.1"/>
    </source>
</evidence>
<keyword evidence="10" id="KW-0067">ATP-binding</keyword>
<keyword evidence="6 10" id="KW-0443">Lipid metabolism</keyword>
<comment type="function">
    <text evidence="10">Functions in the biosynthesis of the anionic phospholipids phosphatidylglycerol and cardiolipin.</text>
</comment>
<dbReference type="SUPFAM" id="SSF56024">
    <property type="entry name" value="Phospholipase D/nuclease"/>
    <property type="match status" value="1"/>
</dbReference>
<dbReference type="PANTHER" id="PTHR12586">
    <property type="entry name" value="CDP-DIACYLGLYCEROL--SERINE O-PHOSPHATIDYLTRANSFERASE"/>
    <property type="match status" value="1"/>
</dbReference>
<dbReference type="CDD" id="cd09135">
    <property type="entry name" value="PLDc_PGS1_euk_1"/>
    <property type="match status" value="1"/>
</dbReference>
<comment type="pathway">
    <text evidence="1 10">Phospholipid metabolism; phosphatidylglycerol biosynthesis; phosphatidylglycerol from CDP-diacylglycerol: step 1/2.</text>
</comment>
<comment type="caution">
    <text evidence="12">The sequence shown here is derived from an EMBL/GenBank/DDBJ whole genome shotgun (WGS) entry which is preliminary data.</text>
</comment>
<dbReference type="GO" id="GO:0032049">
    <property type="term" value="P:cardiolipin biosynthetic process"/>
    <property type="evidence" value="ECO:0007669"/>
    <property type="project" value="InterPro"/>
</dbReference>
<dbReference type="InterPro" id="IPR016270">
    <property type="entry name" value="PGS1"/>
</dbReference>
<dbReference type="UniPathway" id="UPA00084">
    <property type="reaction ID" value="UER00503"/>
</dbReference>
<comment type="catalytic activity">
    <reaction evidence="9 10">
        <text>a CDP-1,2-diacyl-sn-glycerol + sn-glycerol 3-phosphate = a 1,2-diacyl-sn-glycero-3-phospho-(1'-sn-glycero-3'-phosphate) + CMP + H(+)</text>
        <dbReference type="Rhea" id="RHEA:12593"/>
        <dbReference type="ChEBI" id="CHEBI:15378"/>
        <dbReference type="ChEBI" id="CHEBI:57597"/>
        <dbReference type="ChEBI" id="CHEBI:58332"/>
        <dbReference type="ChEBI" id="CHEBI:60110"/>
        <dbReference type="ChEBI" id="CHEBI:60377"/>
        <dbReference type="EC" id="2.7.8.5"/>
    </reaction>
</comment>
<evidence type="ECO:0000256" key="10">
    <source>
        <dbReference type="RuleBase" id="RU365024"/>
    </source>
</evidence>
<dbReference type="InterPro" id="IPR001736">
    <property type="entry name" value="PLipase_D/transphosphatidylase"/>
</dbReference>
<sequence length="533" mass="61272">MDDTITFGIAMLSTLRCRKPSWTRFLSTAHLPFSKFSHLRDVAPVFALRGQDIHPLVEPTAFYTHLKSLIAITELYVPDSTVGSKKTDIYCRVVCWTNGTRFGMTHFQQNVSTLRLAMRHTHALQVHVLVDCLRGTRMVKGQSSATLLLPLLQEFPGRIQVSLYHTPDLKGWLKRVLPQRFNESIGLMHIKVFGFDDNVLLSGANLNHDYFTNRQDRYIAFENAPALSDYFADLVHTVGSFSYQLSPSASRHSHPYDLITGDNTPDPVYQSDLFKQEASRRMRAFIDKWMSSSSVLRHESASKLHDEYDTLVLPVIQMGPFGIRQDEAATMKILDIADVHGNREVIHAEEKFWTIVLTSGYFNFTNHYKSRVLKTSSRFQLLTASPEANGFFNSQGVSKYLPPAYTYIEHQFFTEVVRQEKDHIINIQEYKRPGWTYHAKGLWIYFEGEQWPFLTMIGSPNFGYRSSERDLEGQAIIITKDEPLRKAIHHELDCLKRHSVNVTAKTFNQDDRKVPYLVRLAASIIKSMLKRDI</sequence>
<dbReference type="PROSITE" id="PS50035">
    <property type="entry name" value="PLD"/>
    <property type="match status" value="1"/>
</dbReference>
<evidence type="ECO:0000256" key="9">
    <source>
        <dbReference type="ARBA" id="ARBA00048586"/>
    </source>
</evidence>
<evidence type="ECO:0000256" key="1">
    <source>
        <dbReference type="ARBA" id="ARBA00005042"/>
    </source>
</evidence>
<accession>A0A433DLS6</accession>
<protein>
    <recommendedName>
        <fullName evidence="10">CDP-diacylglycerol--glycerol-3-phosphate 3-phosphatidyltransferase</fullName>
        <ecNumber evidence="10">2.7.8.5</ecNumber>
    </recommendedName>
</protein>
<evidence type="ECO:0000256" key="5">
    <source>
        <dbReference type="ARBA" id="ARBA00022737"/>
    </source>
</evidence>
<dbReference type="GO" id="GO:0008444">
    <property type="term" value="F:CDP-diacylglycerol-glycerol-3-phosphate 3-phosphatidyltransferase activity"/>
    <property type="evidence" value="ECO:0007669"/>
    <property type="project" value="UniProtKB-EC"/>
</dbReference>
<dbReference type="OrthoDB" id="10250191at2759"/>
<dbReference type="Proteomes" id="UP000268093">
    <property type="component" value="Unassembled WGS sequence"/>
</dbReference>
<keyword evidence="13" id="KW-1185">Reference proteome</keyword>
<reference evidence="12 13" key="1">
    <citation type="journal article" date="2018" name="New Phytol.">
        <title>Phylogenomics of Endogonaceae and evolution of mycorrhizas within Mucoromycota.</title>
        <authorList>
            <person name="Chang Y."/>
            <person name="Desiro A."/>
            <person name="Na H."/>
            <person name="Sandor L."/>
            <person name="Lipzen A."/>
            <person name="Clum A."/>
            <person name="Barry K."/>
            <person name="Grigoriev I.V."/>
            <person name="Martin F.M."/>
            <person name="Stajich J.E."/>
            <person name="Smith M.E."/>
            <person name="Bonito G."/>
            <person name="Spatafora J.W."/>
        </authorList>
    </citation>
    <scope>NUCLEOTIDE SEQUENCE [LARGE SCALE GENOMIC DNA]</scope>
    <source>
        <strain evidence="12 13">GMNB39</strain>
    </source>
</reference>
<keyword evidence="10" id="KW-0547">Nucleotide-binding</keyword>
<dbReference type="EC" id="2.7.8.5" evidence="10"/>
<evidence type="ECO:0000256" key="6">
    <source>
        <dbReference type="ARBA" id="ARBA00023098"/>
    </source>
</evidence>
<comment type="subcellular location">
    <subcellularLocation>
        <location evidence="10">Mitochondrion</location>
    </subcellularLocation>
</comment>
<dbReference type="PANTHER" id="PTHR12586:SF1">
    <property type="entry name" value="CDP-DIACYLGLYCEROL--GLYCEROL-3-PHOSPHATE 3-PHOSPHATIDYLTRANSFERASE, MITOCHONDRIAL"/>
    <property type="match status" value="1"/>
</dbReference>
<comment type="similarity">
    <text evidence="2 10">Belongs to the CDP-alcohol phosphatidyltransferase class-II family.</text>
</comment>
<evidence type="ECO:0000256" key="8">
    <source>
        <dbReference type="ARBA" id="ARBA00023264"/>
    </source>
</evidence>
<evidence type="ECO:0000256" key="7">
    <source>
        <dbReference type="ARBA" id="ARBA00023209"/>
    </source>
</evidence>
<evidence type="ECO:0000256" key="4">
    <source>
        <dbReference type="ARBA" id="ARBA00022679"/>
    </source>
</evidence>
<dbReference type="Gene3D" id="3.30.870.10">
    <property type="entry name" value="Endonuclease Chain A"/>
    <property type="match status" value="2"/>
</dbReference>
<name>A0A433DLS6_9FUNG</name>
<dbReference type="GO" id="GO:0005524">
    <property type="term" value="F:ATP binding"/>
    <property type="evidence" value="ECO:0007669"/>
    <property type="project" value="UniProtKB-KW"/>
</dbReference>
<keyword evidence="5" id="KW-0677">Repeat</keyword>
<dbReference type="CDD" id="cd09137">
    <property type="entry name" value="PLDc_PGS1_euk_2"/>
    <property type="match status" value="1"/>
</dbReference>
<dbReference type="EMBL" id="RBNI01000477">
    <property type="protein sequence ID" value="RUP51789.1"/>
    <property type="molecule type" value="Genomic_DNA"/>
</dbReference>
<evidence type="ECO:0000256" key="3">
    <source>
        <dbReference type="ARBA" id="ARBA00022516"/>
    </source>
</evidence>
<dbReference type="AlphaFoldDB" id="A0A433DLS6"/>
<keyword evidence="7 10" id="KW-0594">Phospholipid biosynthesis</keyword>
<keyword evidence="10" id="KW-0496">Mitochondrion</keyword>
<organism evidence="12 13">
    <name type="scientific">Jimgerdemannia flammicorona</name>
    <dbReference type="NCBI Taxonomy" id="994334"/>
    <lineage>
        <taxon>Eukaryota</taxon>
        <taxon>Fungi</taxon>
        <taxon>Fungi incertae sedis</taxon>
        <taxon>Mucoromycota</taxon>
        <taxon>Mucoromycotina</taxon>
        <taxon>Endogonomycetes</taxon>
        <taxon>Endogonales</taxon>
        <taxon>Endogonaceae</taxon>
        <taxon>Jimgerdemannia</taxon>
    </lineage>
</organism>
<gene>
    <name evidence="12" type="ORF">BC936DRAFT_145950</name>
</gene>
<evidence type="ECO:0000259" key="11">
    <source>
        <dbReference type="PROSITE" id="PS50035"/>
    </source>
</evidence>
<keyword evidence="3 10" id="KW-0444">Lipid biosynthesis</keyword>
<evidence type="ECO:0000313" key="13">
    <source>
        <dbReference type="Proteomes" id="UP000268093"/>
    </source>
</evidence>
<feature type="domain" description="PLD phosphodiesterase" evidence="11">
    <location>
        <begin position="184"/>
        <end position="210"/>
    </location>
</feature>
<evidence type="ECO:0000256" key="2">
    <source>
        <dbReference type="ARBA" id="ARBA00010682"/>
    </source>
</evidence>
<proteinExistence type="inferred from homology"/>